<organism evidence="1 2">
    <name type="scientific">Streptosporangium amethystogenes subsp. fukuiense</name>
    <dbReference type="NCBI Taxonomy" id="698418"/>
    <lineage>
        <taxon>Bacteria</taxon>
        <taxon>Bacillati</taxon>
        <taxon>Actinomycetota</taxon>
        <taxon>Actinomycetes</taxon>
        <taxon>Streptosporangiales</taxon>
        <taxon>Streptosporangiaceae</taxon>
        <taxon>Streptosporangium</taxon>
    </lineage>
</organism>
<dbReference type="RefSeq" id="WP_343967028.1">
    <property type="nucleotide sequence ID" value="NZ_BAAAGK010000051.1"/>
</dbReference>
<accession>A0ABW2TEQ0</accession>
<dbReference type="EMBL" id="JBHTEE010000001">
    <property type="protein sequence ID" value="MFC7607170.1"/>
    <property type="molecule type" value="Genomic_DNA"/>
</dbReference>
<evidence type="ECO:0000313" key="1">
    <source>
        <dbReference type="EMBL" id="MFC7607170.1"/>
    </source>
</evidence>
<name>A0ABW2TEQ0_9ACTN</name>
<evidence type="ECO:0000313" key="2">
    <source>
        <dbReference type="Proteomes" id="UP001596514"/>
    </source>
</evidence>
<proteinExistence type="predicted"/>
<sequence length="42" mass="4749">MELDVQALDMLPAQESRLYPCEITCLKRSCITLITCLNTNGF</sequence>
<protein>
    <submittedName>
        <fullName evidence="1">ALQxL family class IV lanthipeptide</fullName>
    </submittedName>
</protein>
<keyword evidence="2" id="KW-1185">Reference proteome</keyword>
<dbReference type="NCBIfam" id="NF038157">
    <property type="entry name" value="lanti_ALQxL"/>
    <property type="match status" value="1"/>
</dbReference>
<gene>
    <name evidence="1" type="ORF">ACFQVD_44485</name>
</gene>
<reference evidence="2" key="1">
    <citation type="journal article" date="2019" name="Int. J. Syst. Evol. Microbiol.">
        <title>The Global Catalogue of Microorganisms (GCM) 10K type strain sequencing project: providing services to taxonomists for standard genome sequencing and annotation.</title>
        <authorList>
            <consortium name="The Broad Institute Genomics Platform"/>
            <consortium name="The Broad Institute Genome Sequencing Center for Infectious Disease"/>
            <person name="Wu L."/>
            <person name="Ma J."/>
        </authorList>
    </citation>
    <scope>NUCLEOTIDE SEQUENCE [LARGE SCALE GENOMIC DNA]</scope>
    <source>
        <strain evidence="2">JCM 10083</strain>
    </source>
</reference>
<comment type="caution">
    <text evidence="1">The sequence shown here is derived from an EMBL/GenBank/DDBJ whole genome shotgun (WGS) entry which is preliminary data.</text>
</comment>
<dbReference type="Proteomes" id="UP001596514">
    <property type="component" value="Unassembled WGS sequence"/>
</dbReference>